<dbReference type="AlphaFoldDB" id="A0A3M7SSF7"/>
<evidence type="ECO:0000313" key="2">
    <source>
        <dbReference type="Proteomes" id="UP000276133"/>
    </source>
</evidence>
<proteinExistence type="predicted"/>
<accession>A0A3M7SSF7</accession>
<dbReference type="Proteomes" id="UP000276133">
    <property type="component" value="Unassembled WGS sequence"/>
</dbReference>
<sequence>MDTKLANFGVKCSPYSILYFLIALAAKHCRLTINNLVHLSTFVHISRCLAKRVTRVQMCATVKQQLDNFVSFAQRRALVVRQPDAHISVESGQMQRSVSVGVDGVRVGAALQQQA</sequence>
<reference evidence="1 2" key="1">
    <citation type="journal article" date="2018" name="Sci. Rep.">
        <title>Genomic signatures of local adaptation to the degree of environmental predictability in rotifers.</title>
        <authorList>
            <person name="Franch-Gras L."/>
            <person name="Hahn C."/>
            <person name="Garcia-Roger E.M."/>
            <person name="Carmona M.J."/>
            <person name="Serra M."/>
            <person name="Gomez A."/>
        </authorList>
    </citation>
    <scope>NUCLEOTIDE SEQUENCE [LARGE SCALE GENOMIC DNA]</scope>
    <source>
        <strain evidence="1">HYR1</strain>
    </source>
</reference>
<protein>
    <submittedName>
        <fullName evidence="1">Uncharacterized protein</fullName>
    </submittedName>
</protein>
<evidence type="ECO:0000313" key="1">
    <source>
        <dbReference type="EMBL" id="RNA38570.1"/>
    </source>
</evidence>
<gene>
    <name evidence="1" type="ORF">BpHYR1_039536</name>
</gene>
<dbReference type="EMBL" id="REGN01000854">
    <property type="protein sequence ID" value="RNA38570.1"/>
    <property type="molecule type" value="Genomic_DNA"/>
</dbReference>
<name>A0A3M7SSF7_BRAPC</name>
<comment type="caution">
    <text evidence="1">The sequence shown here is derived from an EMBL/GenBank/DDBJ whole genome shotgun (WGS) entry which is preliminary data.</text>
</comment>
<keyword evidence="2" id="KW-1185">Reference proteome</keyword>
<organism evidence="1 2">
    <name type="scientific">Brachionus plicatilis</name>
    <name type="common">Marine rotifer</name>
    <name type="synonym">Brachionus muelleri</name>
    <dbReference type="NCBI Taxonomy" id="10195"/>
    <lineage>
        <taxon>Eukaryota</taxon>
        <taxon>Metazoa</taxon>
        <taxon>Spiralia</taxon>
        <taxon>Gnathifera</taxon>
        <taxon>Rotifera</taxon>
        <taxon>Eurotatoria</taxon>
        <taxon>Monogononta</taxon>
        <taxon>Pseudotrocha</taxon>
        <taxon>Ploima</taxon>
        <taxon>Brachionidae</taxon>
        <taxon>Brachionus</taxon>
    </lineage>
</organism>